<proteinExistence type="predicted"/>
<organism evidence="1 2">
    <name type="scientific">Paenibacillus athensensis</name>
    <dbReference type="NCBI Taxonomy" id="1967502"/>
    <lineage>
        <taxon>Bacteria</taxon>
        <taxon>Bacillati</taxon>
        <taxon>Bacillota</taxon>
        <taxon>Bacilli</taxon>
        <taxon>Bacillales</taxon>
        <taxon>Paenibacillaceae</taxon>
        <taxon>Paenibacillus</taxon>
    </lineage>
</organism>
<evidence type="ECO:0000313" key="2">
    <source>
        <dbReference type="Proteomes" id="UP000298246"/>
    </source>
</evidence>
<dbReference type="AlphaFoldDB" id="A0A4Y8Q4B9"/>
<name>A0A4Y8Q4B9_9BACL</name>
<comment type="caution">
    <text evidence="1">The sequence shown here is derived from an EMBL/GenBank/DDBJ whole genome shotgun (WGS) entry which is preliminary data.</text>
</comment>
<evidence type="ECO:0000313" key="1">
    <source>
        <dbReference type="EMBL" id="TFE88307.1"/>
    </source>
</evidence>
<sequence length="468" mass="54570">MSDSYLRTLLGQYGFTNFFSLDVIENNPNFIFYTEVHEYMHTRLTLTTPYGFYVYLLNACEKYDDTYAKFRLDLVDKMRFVQEAFATFHEMCYLHIKEGKEQFSHEVGRLKSRNKEYYSYYESLAFLLDDCGVEEAAAVSAWIANLSMNVAVVNIPVHHKERKKWLSHSENAQRYLPNSRFKKICKMMKKVLAKEPDATEQFAKWFADYNETFTDFQYDDTSINKIKSFVLQLYAESAQLDPIKAIISTMYNFNLSKYDTFLSHPTLLNKQPDLSSYTAEPNWLSLFGQSVDARITFISLFSIIKQGVTAFHVSHIVHNKVASYVSYVEDDKLAQLLMQKPNTLVLLGQKARAYQFYQTYALEHAYQFIDHALVDSVAYINQHFAGGRFRVFNYQNRFSVLLLSDGKLKVLQPVSIHAIDQIREACRSGFLQLAEAEKNDLEFDPFLIKNAQDKRELDVIVSLLFFNW</sequence>
<dbReference type="RefSeq" id="WP_134752414.1">
    <property type="nucleotide sequence ID" value="NZ_MYFO02000004.1"/>
</dbReference>
<dbReference type="Proteomes" id="UP000298246">
    <property type="component" value="Unassembled WGS sequence"/>
</dbReference>
<reference evidence="1 2" key="1">
    <citation type="submission" date="2017-03" db="EMBL/GenBank/DDBJ databases">
        <title>Isolation of Levoglucosan Utilizing Bacteria.</title>
        <authorList>
            <person name="Arya A.S."/>
        </authorList>
    </citation>
    <scope>NUCLEOTIDE SEQUENCE [LARGE SCALE GENOMIC DNA]</scope>
    <source>
        <strain evidence="1 2">MEC069</strain>
    </source>
</reference>
<gene>
    <name evidence="1" type="ORF">B5M42_10310</name>
</gene>
<accession>A0A4Y8Q4B9</accession>
<keyword evidence="2" id="KW-1185">Reference proteome</keyword>
<protein>
    <submittedName>
        <fullName evidence="1">Uncharacterized protein</fullName>
    </submittedName>
</protein>
<dbReference type="EMBL" id="MYFO01000010">
    <property type="protein sequence ID" value="TFE88307.1"/>
    <property type="molecule type" value="Genomic_DNA"/>
</dbReference>